<evidence type="ECO:0000256" key="13">
    <source>
        <dbReference type="HAMAP-Rule" id="MF_01810"/>
    </source>
</evidence>
<proteinExistence type="inferred from homology"/>
<comment type="caution">
    <text evidence="17">The sequence shown here is derived from an EMBL/GenBank/DDBJ whole genome shotgun (WGS) entry which is preliminary data.</text>
</comment>
<dbReference type="NCBIfam" id="TIGR03593">
    <property type="entry name" value="yidC_nterm"/>
    <property type="match status" value="1"/>
</dbReference>
<comment type="subcellular location">
    <subcellularLocation>
        <location evidence="1">Cell inner membrane</location>
        <topology evidence="1">Multi-pass membrane protein</topology>
    </subcellularLocation>
    <subcellularLocation>
        <location evidence="13">Cell membrane</location>
        <topology evidence="13">Multi-pass membrane protein</topology>
    </subcellularLocation>
</comment>
<organism evidence="17 18">
    <name type="scientific">Polyangium spumosum</name>
    <dbReference type="NCBI Taxonomy" id="889282"/>
    <lineage>
        <taxon>Bacteria</taxon>
        <taxon>Pseudomonadati</taxon>
        <taxon>Myxococcota</taxon>
        <taxon>Polyangia</taxon>
        <taxon>Polyangiales</taxon>
        <taxon>Polyangiaceae</taxon>
        <taxon>Polyangium</taxon>
    </lineage>
</organism>
<reference evidence="17 18" key="1">
    <citation type="submission" date="2019-10" db="EMBL/GenBank/DDBJ databases">
        <title>A soil myxobacterium in the family Polyangiaceae.</title>
        <authorList>
            <person name="Li Y."/>
            <person name="Wang J."/>
        </authorList>
    </citation>
    <scope>NUCLEOTIDE SEQUENCE [LARGE SCALE GENOMIC DNA]</scope>
    <source>
        <strain evidence="17 18">DSM 14734</strain>
    </source>
</reference>
<dbReference type="OrthoDB" id="9780552at2"/>
<keyword evidence="4 13" id="KW-0813">Transport</keyword>
<dbReference type="GO" id="GO:0005886">
    <property type="term" value="C:plasma membrane"/>
    <property type="evidence" value="ECO:0007669"/>
    <property type="project" value="UniProtKB-SubCell"/>
</dbReference>
<dbReference type="GO" id="GO:0051205">
    <property type="term" value="P:protein insertion into membrane"/>
    <property type="evidence" value="ECO:0007669"/>
    <property type="project" value="TreeGrafter"/>
</dbReference>
<evidence type="ECO:0000259" key="15">
    <source>
        <dbReference type="Pfam" id="PF02096"/>
    </source>
</evidence>
<name>A0A6N7Q2Q0_9BACT</name>
<keyword evidence="6 13" id="KW-0812">Transmembrane</keyword>
<dbReference type="EMBL" id="WJIE01000023">
    <property type="protein sequence ID" value="MRG97977.1"/>
    <property type="molecule type" value="Genomic_DNA"/>
</dbReference>
<evidence type="ECO:0000256" key="11">
    <source>
        <dbReference type="ARBA" id="ARBA00033245"/>
    </source>
</evidence>
<dbReference type="CDD" id="cd20070">
    <property type="entry name" value="5TM_YidC_Alb3"/>
    <property type="match status" value="1"/>
</dbReference>
<evidence type="ECO:0000259" key="16">
    <source>
        <dbReference type="Pfam" id="PF14849"/>
    </source>
</evidence>
<keyword evidence="5 13" id="KW-1003">Cell membrane</keyword>
<dbReference type="PRINTS" id="PR01900">
    <property type="entry name" value="YIDCPROTEIN"/>
</dbReference>
<dbReference type="CDD" id="cd19961">
    <property type="entry name" value="EcYidC-like_peri"/>
    <property type="match status" value="1"/>
</dbReference>
<feature type="domain" description="Membrane insertase YidC N-terminal" evidence="16">
    <location>
        <begin position="56"/>
        <end position="352"/>
    </location>
</feature>
<keyword evidence="7 13" id="KW-0653">Protein transport</keyword>
<feature type="compositionally biased region" description="Basic and acidic residues" evidence="14">
    <location>
        <begin position="560"/>
        <end position="574"/>
    </location>
</feature>
<sequence>MERGKIAQWVLIGIAAILFWQFGGNLFGGGDADVQPNTFYDLPAADAQRAPEETCTITGPRFEAELSSHGASLRHLRLTDQAKYSKNGQPIDLVTTSREWRSPLRTNFHLPGVDKQQVAVDNLDWKITAQDGKSCTFVHEGPSAKITKIVRETGKPFELEMAVEVQNLAAEPLKHRLTVEQTSWRTSKEVEGSLGRISEHMTDVLAVTTEKVDRLHADAFEPKDFKDPEFTTELWRRSPGAAKYVGVSSVYFTKTAIPVEGPTPFAETQIEEDWDRATFSAANRKKDEKNHGHVYRARLAYPEVELAPQATQTYKVLSYAGPKEREVLAAVGPGITEVIDLGTFSPIAKVLVGYLKFLYKAVGSWGFAIALLTITVRMLLFPLSISQIKSSAAMRRLKPEMDELNARYKDDPAQRGLALQELWRKHGVTNPVLGCIPVLLQMPVWFALYQALQTAVELYHVPFLSARIIPDLSDKGEYFVIPAILGASSYFQQKLMPPQGDPMQQKMMQYVLPGIFVVMMLYLPAGLGVYMLTNTWLGIAQQVAVERYLSRKTQGPAGIEVREKPSKSSGDETKSAPALGKGKARVRG</sequence>
<dbReference type="PANTHER" id="PTHR12428:SF65">
    <property type="entry name" value="CYTOCHROME C OXIDASE ASSEMBLY PROTEIN COX18, MITOCHONDRIAL"/>
    <property type="match status" value="1"/>
</dbReference>
<dbReference type="NCBIfam" id="TIGR03592">
    <property type="entry name" value="yidC_oxa1_cterm"/>
    <property type="match status" value="1"/>
</dbReference>
<evidence type="ECO:0000256" key="14">
    <source>
        <dbReference type="SAM" id="MobiDB-lite"/>
    </source>
</evidence>
<evidence type="ECO:0000256" key="7">
    <source>
        <dbReference type="ARBA" id="ARBA00022927"/>
    </source>
</evidence>
<comment type="caution">
    <text evidence="13">Lacks conserved residue(s) required for the propagation of feature annotation.</text>
</comment>
<dbReference type="Pfam" id="PF14849">
    <property type="entry name" value="YidC_periplas"/>
    <property type="match status" value="1"/>
</dbReference>
<accession>A0A6N7Q2Q0</accession>
<evidence type="ECO:0000256" key="3">
    <source>
        <dbReference type="ARBA" id="ARBA00015325"/>
    </source>
</evidence>
<dbReference type="InterPro" id="IPR028053">
    <property type="entry name" value="Membr_insert_YidC_N"/>
</dbReference>
<evidence type="ECO:0000313" key="18">
    <source>
        <dbReference type="Proteomes" id="UP000440224"/>
    </source>
</evidence>
<keyword evidence="9 13" id="KW-0472">Membrane</keyword>
<evidence type="ECO:0000256" key="6">
    <source>
        <dbReference type="ARBA" id="ARBA00022692"/>
    </source>
</evidence>
<evidence type="ECO:0000256" key="10">
    <source>
        <dbReference type="ARBA" id="ARBA00023186"/>
    </source>
</evidence>
<comment type="subunit">
    <text evidence="13">Interacts with the Sec translocase complex via SecD. Specifically interacts with transmembrane segments of nascent integral membrane proteins during membrane integration.</text>
</comment>
<dbReference type="GO" id="GO:0032977">
    <property type="term" value="F:membrane insertase activity"/>
    <property type="evidence" value="ECO:0007669"/>
    <property type="project" value="InterPro"/>
</dbReference>
<dbReference type="HAMAP" id="MF_01810">
    <property type="entry name" value="YidC_type1"/>
    <property type="match status" value="1"/>
</dbReference>
<dbReference type="Proteomes" id="UP000440224">
    <property type="component" value="Unassembled WGS sequence"/>
</dbReference>
<dbReference type="Pfam" id="PF02096">
    <property type="entry name" value="60KD_IMP"/>
    <property type="match status" value="1"/>
</dbReference>
<evidence type="ECO:0000256" key="9">
    <source>
        <dbReference type="ARBA" id="ARBA00023136"/>
    </source>
</evidence>
<feature type="transmembrane region" description="Helical" evidence="13">
    <location>
        <begin position="510"/>
        <end position="532"/>
    </location>
</feature>
<feature type="domain" description="Membrane insertase YidC/Oxa/ALB C-terminal" evidence="15">
    <location>
        <begin position="365"/>
        <end position="546"/>
    </location>
</feature>
<dbReference type="Gene3D" id="2.70.98.90">
    <property type="match status" value="1"/>
</dbReference>
<feature type="transmembrane region" description="Helical" evidence="13">
    <location>
        <begin position="365"/>
        <end position="385"/>
    </location>
</feature>
<evidence type="ECO:0000256" key="4">
    <source>
        <dbReference type="ARBA" id="ARBA00022448"/>
    </source>
</evidence>
<evidence type="ECO:0000256" key="2">
    <source>
        <dbReference type="ARBA" id="ARBA00010527"/>
    </source>
</evidence>
<feature type="region of interest" description="Disordered" evidence="14">
    <location>
        <begin position="554"/>
        <end position="588"/>
    </location>
</feature>
<dbReference type="GO" id="GO:0015031">
    <property type="term" value="P:protein transport"/>
    <property type="evidence" value="ECO:0007669"/>
    <property type="project" value="UniProtKB-KW"/>
</dbReference>
<protein>
    <recommendedName>
        <fullName evidence="3 13">Membrane protein insertase YidC</fullName>
    </recommendedName>
    <alternativeName>
        <fullName evidence="12 13">Foldase YidC</fullName>
    </alternativeName>
    <alternativeName>
        <fullName evidence="11 13">Membrane integrase YidC</fullName>
    </alternativeName>
    <alternativeName>
        <fullName evidence="13">Membrane protein YidC</fullName>
    </alternativeName>
</protein>
<dbReference type="InterPro" id="IPR038221">
    <property type="entry name" value="YidC_periplasmic_sf"/>
</dbReference>
<dbReference type="InterPro" id="IPR047196">
    <property type="entry name" value="YidC_ALB_C"/>
</dbReference>
<gene>
    <name evidence="13 17" type="primary">yidC</name>
    <name evidence="17" type="ORF">GF068_39625</name>
</gene>
<evidence type="ECO:0000313" key="17">
    <source>
        <dbReference type="EMBL" id="MRG97977.1"/>
    </source>
</evidence>
<keyword evidence="8 13" id="KW-1133">Transmembrane helix</keyword>
<evidence type="ECO:0000256" key="12">
    <source>
        <dbReference type="ARBA" id="ARBA00033342"/>
    </source>
</evidence>
<evidence type="ECO:0000256" key="1">
    <source>
        <dbReference type="ARBA" id="ARBA00004429"/>
    </source>
</evidence>
<comment type="similarity">
    <text evidence="2 13">Belongs to the OXA1/ALB3/YidC family. Type 1 subfamily.</text>
</comment>
<dbReference type="PANTHER" id="PTHR12428">
    <property type="entry name" value="OXA1"/>
    <property type="match status" value="1"/>
</dbReference>
<dbReference type="InterPro" id="IPR028055">
    <property type="entry name" value="YidC/Oxa/ALB_C"/>
</dbReference>
<keyword evidence="10 13" id="KW-0143">Chaperone</keyword>
<dbReference type="PRINTS" id="PR00701">
    <property type="entry name" value="60KDINNERMP"/>
</dbReference>
<dbReference type="InterPro" id="IPR001708">
    <property type="entry name" value="YidC/ALB3/OXA1/COX18"/>
</dbReference>
<keyword evidence="18" id="KW-1185">Reference proteome</keyword>
<evidence type="ECO:0000256" key="5">
    <source>
        <dbReference type="ARBA" id="ARBA00022475"/>
    </source>
</evidence>
<dbReference type="InterPro" id="IPR019998">
    <property type="entry name" value="Membr_insert_YidC"/>
</dbReference>
<dbReference type="RefSeq" id="WP_153824746.1">
    <property type="nucleotide sequence ID" value="NZ_WJIE01000023.1"/>
</dbReference>
<evidence type="ECO:0000256" key="8">
    <source>
        <dbReference type="ARBA" id="ARBA00022989"/>
    </source>
</evidence>
<dbReference type="AlphaFoldDB" id="A0A6N7Q2Q0"/>
<comment type="function">
    <text evidence="13">Required for the insertion and/or proper folding and/or complex formation of integral membrane proteins into the membrane. Involved in integration of membrane proteins that insert both dependently and independently of the Sec translocase complex, as well as at least some lipoproteins. Aids folding of multispanning membrane proteins.</text>
</comment>